<proteinExistence type="predicted"/>
<accession>A0A1G7KVY0</accession>
<evidence type="ECO:0000313" key="1">
    <source>
        <dbReference type="EMBL" id="SDF41383.1"/>
    </source>
</evidence>
<dbReference type="PROSITE" id="PS51257">
    <property type="entry name" value="PROKAR_LIPOPROTEIN"/>
    <property type="match status" value="1"/>
</dbReference>
<protein>
    <submittedName>
        <fullName evidence="1">Uncharacterized protein</fullName>
    </submittedName>
</protein>
<dbReference type="EMBL" id="FNCC01000001">
    <property type="protein sequence ID" value="SDF41383.1"/>
    <property type="molecule type" value="Genomic_DNA"/>
</dbReference>
<dbReference type="AlphaFoldDB" id="A0A1G7KVY0"/>
<organism evidence="1 2">
    <name type="scientific">Lentzea fradiae</name>
    <dbReference type="NCBI Taxonomy" id="200378"/>
    <lineage>
        <taxon>Bacteria</taxon>
        <taxon>Bacillati</taxon>
        <taxon>Actinomycetota</taxon>
        <taxon>Actinomycetes</taxon>
        <taxon>Pseudonocardiales</taxon>
        <taxon>Pseudonocardiaceae</taxon>
        <taxon>Lentzea</taxon>
    </lineage>
</organism>
<dbReference type="Proteomes" id="UP000199623">
    <property type="component" value="Unassembled WGS sequence"/>
</dbReference>
<dbReference type="OrthoDB" id="9812120at2"/>
<reference evidence="2" key="1">
    <citation type="submission" date="2016-10" db="EMBL/GenBank/DDBJ databases">
        <authorList>
            <person name="Varghese N."/>
            <person name="Submissions S."/>
        </authorList>
    </citation>
    <scope>NUCLEOTIDE SEQUENCE [LARGE SCALE GENOMIC DNA]</scope>
    <source>
        <strain evidence="2">CGMCC 4.3506</strain>
    </source>
</reference>
<name>A0A1G7KVY0_9PSEU</name>
<evidence type="ECO:0000313" key="2">
    <source>
        <dbReference type="Proteomes" id="UP000199623"/>
    </source>
</evidence>
<gene>
    <name evidence="1" type="ORF">SAMN05216553_101518</name>
</gene>
<sequence>MDDDRVRDRRSARRRGHLAVAVCLLVASCTGPFELTADGAAGAMTAEVAAPAEKTFVLNAEPGAASAVAMSSALFRSAPVVVVTDGGAAANAGALAERLGVPVLQVPAPGVREEVERLSPQAVLAVGADARREVESWGTDAEVVGTDGATTDLPAGLPDVERPQPVGVTVLADNSRDDVAALATAKAAGARVVLLRGADPRRDQAAIDALRAEPSASMMALGEDFGPADRLRGRVDTAVRGGQLPGGGQLFFPGRMLVALYGHPDGPALGALGEQDLDGTIARAKQLAGQYEPLSDVPVVPTLEIIVTVAHGSPGPDGDYSGETEVEKLRPWVEKAGQEGLYVILDLQPGRARLLDQAKRYQELLEQPHVGLAVDPEWKLGPAQVPLQQIGGIDAAEVNEVTTWLADLAAERLLPQKLLVVHQFQLTMIRDEQSLDTSRDEVQLLIHMDGQGTTGQKVSTWDSVVAARPGDLPMGWKNFYDEDKPMLTPEQTMTYKPTPSMVSYQ</sequence>
<keyword evidence="2" id="KW-1185">Reference proteome</keyword>
<dbReference type="STRING" id="200378.SAMN05216553_101518"/>
<dbReference type="RefSeq" id="WP_090045046.1">
    <property type="nucleotide sequence ID" value="NZ_FNCC01000001.1"/>
</dbReference>